<evidence type="ECO:0000313" key="11">
    <source>
        <dbReference type="Proteomes" id="UP001318860"/>
    </source>
</evidence>
<sequence>MIDGVIRVFQVHMAAEMGLVNEAIIPIENTIGGSVHTNYDLLFRHRVHIVGEIHLLVNHCLLGLPGVSKHDLKCVFSHPQALAQCEKSLIKLGQVATIPAYNTAAAAQGVRGNGAIASARAAEIYGLDILAENFQTSIVFTLEGPKKLHKALAVFALRGIDLSKIESRPQEKHPLGHVNGLKNGSNTYFNYLFFIDFEASVVEHRAQSALAQLQVRELGENRTQANS</sequence>
<keyword evidence="11" id="KW-1185">Reference proteome</keyword>
<evidence type="ECO:0000259" key="8">
    <source>
        <dbReference type="PROSITE" id="PS51171"/>
    </source>
</evidence>
<dbReference type="InterPro" id="IPR018528">
    <property type="entry name" value="Preph_deHydtase_CS"/>
</dbReference>
<dbReference type="PROSITE" id="PS00858">
    <property type="entry name" value="PREPHENATE_DEHYDR_2"/>
    <property type="match status" value="1"/>
</dbReference>
<keyword evidence="5" id="KW-0057">Aromatic amino acid biosynthesis</keyword>
<dbReference type="PROSITE" id="PS51171">
    <property type="entry name" value="PREPHENATE_DEHYDR_3"/>
    <property type="match status" value="1"/>
</dbReference>
<dbReference type="PANTHER" id="PTHR21022:SF20">
    <property type="entry name" value="AROGENATE DEHYDRATASE_PREPHENATE DEHYDRATASE 1, CHLOROPLASTIC"/>
    <property type="match status" value="1"/>
</dbReference>
<name>A0ABR0U2R3_REHGL</name>
<dbReference type="PANTHER" id="PTHR21022">
    <property type="entry name" value="PREPHENATE DEHYDRATASE P PROTEIN"/>
    <property type="match status" value="1"/>
</dbReference>
<accession>A0ABR0U2R3</accession>
<evidence type="ECO:0000256" key="4">
    <source>
        <dbReference type="ARBA" id="ARBA00022605"/>
    </source>
</evidence>
<organism evidence="10 11">
    <name type="scientific">Rehmannia glutinosa</name>
    <name type="common">Chinese foxglove</name>
    <dbReference type="NCBI Taxonomy" id="99300"/>
    <lineage>
        <taxon>Eukaryota</taxon>
        <taxon>Viridiplantae</taxon>
        <taxon>Streptophyta</taxon>
        <taxon>Embryophyta</taxon>
        <taxon>Tracheophyta</taxon>
        <taxon>Spermatophyta</taxon>
        <taxon>Magnoliopsida</taxon>
        <taxon>eudicotyledons</taxon>
        <taxon>Gunneridae</taxon>
        <taxon>Pentapetalae</taxon>
        <taxon>asterids</taxon>
        <taxon>lamiids</taxon>
        <taxon>Lamiales</taxon>
        <taxon>Orobanchaceae</taxon>
        <taxon>Rehmannieae</taxon>
        <taxon>Rehmannia</taxon>
    </lineage>
</organism>
<keyword evidence="6" id="KW-0584">Phenylalanine biosynthesis</keyword>
<dbReference type="Gene3D" id="3.40.190.10">
    <property type="entry name" value="Periplasmic binding protein-like II"/>
    <property type="match status" value="2"/>
</dbReference>
<dbReference type="Gene3D" id="3.30.70.260">
    <property type="match status" value="1"/>
</dbReference>
<dbReference type="PROSITE" id="PS51671">
    <property type="entry name" value="ACT"/>
    <property type="match status" value="1"/>
</dbReference>
<reference evidence="10 11" key="1">
    <citation type="journal article" date="2021" name="Comput. Struct. Biotechnol. J.">
        <title>De novo genome assembly of the potent medicinal plant Rehmannia glutinosa using nanopore technology.</title>
        <authorList>
            <person name="Ma L."/>
            <person name="Dong C."/>
            <person name="Song C."/>
            <person name="Wang X."/>
            <person name="Zheng X."/>
            <person name="Niu Y."/>
            <person name="Chen S."/>
            <person name="Feng W."/>
        </authorList>
    </citation>
    <scope>NUCLEOTIDE SEQUENCE [LARGE SCALE GENOMIC DNA]</scope>
    <source>
        <strain evidence="10">DH-2019</strain>
    </source>
</reference>
<dbReference type="EMBL" id="JABTTQ020003483">
    <property type="protein sequence ID" value="KAK6116784.1"/>
    <property type="molecule type" value="Genomic_DNA"/>
</dbReference>
<comment type="caution">
    <text evidence="10">The sequence shown here is derived from an EMBL/GenBank/DDBJ whole genome shotgun (WGS) entry which is preliminary data.</text>
</comment>
<evidence type="ECO:0000313" key="10">
    <source>
        <dbReference type="EMBL" id="KAK6116784.1"/>
    </source>
</evidence>
<feature type="domain" description="Prephenate dehydratase" evidence="8">
    <location>
        <begin position="1"/>
        <end position="149"/>
    </location>
</feature>
<gene>
    <name evidence="10" type="ORF">DH2020_049517</name>
</gene>
<evidence type="ECO:0000256" key="1">
    <source>
        <dbReference type="ARBA" id="ARBA00004470"/>
    </source>
</evidence>
<dbReference type="InterPro" id="IPR001086">
    <property type="entry name" value="Preph_deHydtase"/>
</dbReference>
<dbReference type="InterPro" id="IPR002912">
    <property type="entry name" value="ACT_dom"/>
</dbReference>
<feature type="domain" description="ACT" evidence="9">
    <location>
        <begin position="136"/>
        <end position="227"/>
    </location>
</feature>
<evidence type="ECO:0000256" key="5">
    <source>
        <dbReference type="ARBA" id="ARBA00023141"/>
    </source>
</evidence>
<comment type="pathway">
    <text evidence="2">Amino-acid biosynthesis; L-phenylalanine biosynthesis; L-phenylalanine from L-arogenate: step 1/1.</text>
</comment>
<keyword evidence="7" id="KW-0456">Lyase</keyword>
<evidence type="ECO:0000256" key="7">
    <source>
        <dbReference type="ARBA" id="ARBA00023239"/>
    </source>
</evidence>
<dbReference type="Proteomes" id="UP001318860">
    <property type="component" value="Unassembled WGS sequence"/>
</dbReference>
<dbReference type="EC" id="4.2.1.91" evidence="3"/>
<dbReference type="InterPro" id="IPR045865">
    <property type="entry name" value="ACT-like_dom_sf"/>
</dbReference>
<evidence type="ECO:0000259" key="9">
    <source>
        <dbReference type="PROSITE" id="PS51671"/>
    </source>
</evidence>
<dbReference type="CDD" id="cd04905">
    <property type="entry name" value="ACT_CM-PDT"/>
    <property type="match status" value="1"/>
</dbReference>
<proteinExistence type="predicted"/>
<keyword evidence="4" id="KW-0028">Amino-acid biosynthesis</keyword>
<dbReference type="Pfam" id="PF00800">
    <property type="entry name" value="PDT"/>
    <property type="match status" value="1"/>
</dbReference>
<comment type="subcellular location">
    <subcellularLocation>
        <location evidence="1">Plastid</location>
        <location evidence="1">Chloroplast stroma</location>
    </subcellularLocation>
</comment>
<evidence type="ECO:0000256" key="6">
    <source>
        <dbReference type="ARBA" id="ARBA00023222"/>
    </source>
</evidence>
<evidence type="ECO:0000256" key="2">
    <source>
        <dbReference type="ARBA" id="ARBA00004929"/>
    </source>
</evidence>
<dbReference type="SUPFAM" id="SSF55021">
    <property type="entry name" value="ACT-like"/>
    <property type="match status" value="1"/>
</dbReference>
<dbReference type="SUPFAM" id="SSF53850">
    <property type="entry name" value="Periplasmic binding protein-like II"/>
    <property type="match status" value="1"/>
</dbReference>
<evidence type="ECO:0000256" key="3">
    <source>
        <dbReference type="ARBA" id="ARBA00013259"/>
    </source>
</evidence>
<dbReference type="CDD" id="cd13631">
    <property type="entry name" value="PBP2_Ct-PDT_like"/>
    <property type="match status" value="1"/>
</dbReference>
<protein>
    <recommendedName>
        <fullName evidence="3">arogenate dehydratase</fullName>
        <ecNumber evidence="3">4.2.1.91</ecNumber>
    </recommendedName>
</protein>